<feature type="repeat" description="TPR" evidence="8">
    <location>
        <begin position="323"/>
        <end position="356"/>
    </location>
</feature>
<dbReference type="InterPro" id="IPR051939">
    <property type="entry name" value="Glycosyltr_41/O-GlcNAc_trsf"/>
</dbReference>
<evidence type="ECO:0000256" key="3">
    <source>
        <dbReference type="ARBA" id="ARBA00011970"/>
    </source>
</evidence>
<dbReference type="Proteomes" id="UP000254875">
    <property type="component" value="Unassembled WGS sequence"/>
</dbReference>
<comment type="pathway">
    <text evidence="1">Protein modification; protein glycosylation.</text>
</comment>
<dbReference type="AlphaFoldDB" id="A0A370N899"/>
<evidence type="ECO:0000256" key="5">
    <source>
        <dbReference type="ARBA" id="ARBA00022679"/>
    </source>
</evidence>
<dbReference type="PANTHER" id="PTHR44835:SF1">
    <property type="entry name" value="PROTEIN O-GLCNAC TRANSFERASE"/>
    <property type="match status" value="1"/>
</dbReference>
<feature type="repeat" description="TPR" evidence="8">
    <location>
        <begin position="221"/>
        <end position="254"/>
    </location>
</feature>
<dbReference type="SMART" id="SM00028">
    <property type="entry name" value="TPR"/>
    <property type="match status" value="6"/>
</dbReference>
<dbReference type="PANTHER" id="PTHR44835">
    <property type="entry name" value="UDP-N-ACETYLGLUCOSAMINE--PEPTIDE N-ACETYLGLUCOSAMINYLTRANSFERASE SPINDLY-RELATED"/>
    <property type="match status" value="1"/>
</dbReference>
<evidence type="ECO:0000256" key="9">
    <source>
        <dbReference type="SAM" id="MobiDB-lite"/>
    </source>
</evidence>
<dbReference type="Pfam" id="PF07719">
    <property type="entry name" value="TPR_2"/>
    <property type="match status" value="1"/>
</dbReference>
<keyword evidence="7 8" id="KW-0802">TPR repeat</keyword>
<dbReference type="EMBL" id="QHKS01000009">
    <property type="protein sequence ID" value="RDK01837.1"/>
    <property type="molecule type" value="Genomic_DNA"/>
</dbReference>
<dbReference type="Gene3D" id="1.25.40.10">
    <property type="entry name" value="Tetratricopeptide repeat domain"/>
    <property type="match status" value="2"/>
</dbReference>
<dbReference type="EC" id="2.4.1.255" evidence="3"/>
<dbReference type="Pfam" id="PF14559">
    <property type="entry name" value="TPR_19"/>
    <property type="match status" value="1"/>
</dbReference>
<dbReference type="OrthoDB" id="101857at2"/>
<comment type="similarity">
    <text evidence="2">Belongs to the glycosyltransferase 41 family. O-GlcNAc transferase subfamily.</text>
</comment>
<proteinExistence type="inferred from homology"/>
<dbReference type="InterPro" id="IPR019734">
    <property type="entry name" value="TPR_rpt"/>
</dbReference>
<dbReference type="SUPFAM" id="SSF48452">
    <property type="entry name" value="TPR-like"/>
    <property type="match status" value="2"/>
</dbReference>
<comment type="caution">
    <text evidence="11">The sequence shown here is derived from an EMBL/GenBank/DDBJ whole genome shotgun (WGS) entry which is preliminary data.</text>
</comment>
<accession>A0A370N899</accession>
<evidence type="ECO:0000256" key="8">
    <source>
        <dbReference type="PROSITE-ProRule" id="PRU00339"/>
    </source>
</evidence>
<keyword evidence="4" id="KW-0328">Glycosyltransferase</keyword>
<dbReference type="PROSITE" id="PS50293">
    <property type="entry name" value="TPR_REGION"/>
    <property type="match status" value="1"/>
</dbReference>
<dbReference type="Pfam" id="PF13432">
    <property type="entry name" value="TPR_16"/>
    <property type="match status" value="2"/>
</dbReference>
<dbReference type="GO" id="GO:0097363">
    <property type="term" value="F:protein O-acetylglucosaminyltransferase activity"/>
    <property type="evidence" value="ECO:0007669"/>
    <property type="project" value="UniProtKB-EC"/>
</dbReference>
<name>A0A370N899_9BURK</name>
<gene>
    <name evidence="11" type="ORF">DLM46_15850</name>
</gene>
<dbReference type="Pfam" id="PF13844">
    <property type="entry name" value="Glyco_transf_41"/>
    <property type="match status" value="2"/>
</dbReference>
<evidence type="ECO:0000256" key="6">
    <source>
        <dbReference type="ARBA" id="ARBA00022737"/>
    </source>
</evidence>
<protein>
    <recommendedName>
        <fullName evidence="3">protein O-GlcNAc transferase</fullName>
        <ecNumber evidence="3">2.4.1.255</ecNumber>
    </recommendedName>
</protein>
<dbReference type="Gene3D" id="3.40.50.11380">
    <property type="match status" value="1"/>
</dbReference>
<feature type="region of interest" description="Disordered" evidence="9">
    <location>
        <begin position="144"/>
        <end position="186"/>
    </location>
</feature>
<evidence type="ECO:0000313" key="12">
    <source>
        <dbReference type="Proteomes" id="UP000254875"/>
    </source>
</evidence>
<dbReference type="InterPro" id="IPR029489">
    <property type="entry name" value="OGT/SEC/SPY_C"/>
</dbReference>
<organism evidence="11 12">
    <name type="scientific">Paraburkholderia lacunae</name>
    <dbReference type="NCBI Taxonomy" id="2211104"/>
    <lineage>
        <taxon>Bacteria</taxon>
        <taxon>Pseudomonadati</taxon>
        <taxon>Pseudomonadota</taxon>
        <taxon>Betaproteobacteria</taxon>
        <taxon>Burkholderiales</taxon>
        <taxon>Burkholderiaceae</taxon>
        <taxon>Paraburkholderia</taxon>
    </lineage>
</organism>
<evidence type="ECO:0000256" key="2">
    <source>
        <dbReference type="ARBA" id="ARBA00005386"/>
    </source>
</evidence>
<dbReference type="InterPro" id="IPR011990">
    <property type="entry name" value="TPR-like_helical_dom_sf"/>
</dbReference>
<evidence type="ECO:0000256" key="7">
    <source>
        <dbReference type="ARBA" id="ARBA00022803"/>
    </source>
</evidence>
<evidence type="ECO:0000256" key="1">
    <source>
        <dbReference type="ARBA" id="ARBA00004922"/>
    </source>
</evidence>
<reference evidence="12" key="1">
    <citation type="submission" date="2018-05" db="EMBL/GenBank/DDBJ databases">
        <authorList>
            <person name="Feng T."/>
        </authorList>
    </citation>
    <scope>NUCLEOTIDE SEQUENCE [LARGE SCALE GENOMIC DNA]</scope>
    <source>
        <strain evidence="12">S27</strain>
    </source>
</reference>
<keyword evidence="6" id="KW-0677">Repeat</keyword>
<evidence type="ECO:0000313" key="11">
    <source>
        <dbReference type="EMBL" id="RDK01837.1"/>
    </source>
</evidence>
<dbReference type="InterPro" id="IPR013105">
    <property type="entry name" value="TPR_2"/>
</dbReference>
<feature type="domain" description="O-GlcNAc transferase C-terminal" evidence="10">
    <location>
        <begin position="574"/>
        <end position="746"/>
    </location>
</feature>
<evidence type="ECO:0000256" key="4">
    <source>
        <dbReference type="ARBA" id="ARBA00022676"/>
    </source>
</evidence>
<sequence>MTPPPVMPVDTASPDELQLEQDLQTVMQAAIAEHHNGALENAETLYRAILEARPHHGDANYNLGLLSMQRGQFEAAIPHLEAAVGVNPDQGQYWASYIDALRRAGQTSAAWLMLEMAQQRGLKGPAVDTLIYLMAQSAAEAPASASVMGEAQPKDARLGPQAEAEAGSSKRSAKQKTALRTAHSAPSPKQIKELVDLYNSGRVAEAIPIAQSLTKRFPDHPMGWRSLGIAMHSQGRYDDAVAPLRRAVELGPDDIIAGAMLADILRMKGLLQEAEARCKRALETNPNYAEAHRVLGMTLLAGARLAQAEASCRRAVELSPNIGEMHNTLGVVYLERGRTLDAEACYRRALELQPDNAFAHHNMLFCLTHNPEIDGQTLFAQHCRFGQQCEAPLRPRWPRHSNSRDPQRRLQVGFVSADLFHHAVATLFEPVLAHLARDENLSLHVYYNFTTEDLVTQRLRGYVPHWNAVWGMSDDALAEKIRADGIDILIDLSGHTARNRLLTFARKPAPVQASWIGYPGTTGLSAVDYYMTDRCILPPEFDSQFVEKIVRLPASAPFLPTHAAPPVNALPALHNGYVTFGSFNRLNKIDPGVIGLWSKLLRALPDARMLVGAMPGDDESAQTVIDWFAAEGIGRERLDLRPRAGVSVYMQQHHHVDICLDTFPYAGGTTTRHALWMGVPTLTLPGDKMPSRAGASALTHVGIDGFIAHSQADFVEKGLSWARDLPALAELRAGMRERCRQSPMFRPEIIAAAAGRALRLMWEQWCAGKPAASFEVARHADQPCETEDAR</sequence>
<keyword evidence="12" id="KW-1185">Reference proteome</keyword>
<dbReference type="Gene3D" id="3.40.50.2000">
    <property type="entry name" value="Glycogen Phosphorylase B"/>
    <property type="match status" value="1"/>
</dbReference>
<feature type="domain" description="O-GlcNAc transferase C-terminal" evidence="10">
    <location>
        <begin position="358"/>
        <end position="555"/>
    </location>
</feature>
<dbReference type="PROSITE" id="PS50005">
    <property type="entry name" value="TPR"/>
    <property type="match status" value="3"/>
</dbReference>
<feature type="repeat" description="TPR" evidence="8">
    <location>
        <begin position="57"/>
        <end position="90"/>
    </location>
</feature>
<keyword evidence="5 11" id="KW-0808">Transferase</keyword>
<evidence type="ECO:0000259" key="10">
    <source>
        <dbReference type="Pfam" id="PF13844"/>
    </source>
</evidence>